<gene>
    <name evidence="1" type="ORF">HNQ64_000994</name>
</gene>
<keyword evidence="2" id="KW-1185">Reference proteome</keyword>
<proteinExistence type="predicted"/>
<dbReference type="EMBL" id="JACHIF010000001">
    <property type="protein sequence ID" value="MBB5036760.1"/>
    <property type="molecule type" value="Genomic_DNA"/>
</dbReference>
<organism evidence="1 2">
    <name type="scientific">Prosthecobacter dejongeii</name>
    <dbReference type="NCBI Taxonomy" id="48465"/>
    <lineage>
        <taxon>Bacteria</taxon>
        <taxon>Pseudomonadati</taxon>
        <taxon>Verrucomicrobiota</taxon>
        <taxon>Verrucomicrobiia</taxon>
        <taxon>Verrucomicrobiales</taxon>
        <taxon>Verrucomicrobiaceae</taxon>
        <taxon>Prosthecobacter</taxon>
    </lineage>
</organism>
<accession>A0A7W7YIC4</accession>
<dbReference type="AlphaFoldDB" id="A0A7W7YIC4"/>
<evidence type="ECO:0000313" key="1">
    <source>
        <dbReference type="EMBL" id="MBB5036760.1"/>
    </source>
</evidence>
<protein>
    <submittedName>
        <fullName evidence="1">Uncharacterized protein</fullName>
    </submittedName>
</protein>
<dbReference type="Pfam" id="PF20137">
    <property type="entry name" value="BubE"/>
    <property type="match status" value="1"/>
</dbReference>
<dbReference type="Proteomes" id="UP000534294">
    <property type="component" value="Unassembled WGS sequence"/>
</dbReference>
<comment type="caution">
    <text evidence="1">The sequence shown here is derived from an EMBL/GenBank/DDBJ whole genome shotgun (WGS) entry which is preliminary data.</text>
</comment>
<dbReference type="InterPro" id="IPR045384">
    <property type="entry name" value="DUF6527"/>
</dbReference>
<sequence length="117" mass="13698">MMKCLLQRLFRWLWPAKAEPENSNLFRVRRVDDEPKTIEDRLVYVVGEPGHEWEAVLRCPCGCGDVIKLNLLRFEKRPTWHVVANPGNKATLIPSVWRKTGCLSHFIVSWGEIRWCP</sequence>
<evidence type="ECO:0000313" key="2">
    <source>
        <dbReference type="Proteomes" id="UP000534294"/>
    </source>
</evidence>
<reference evidence="1 2" key="1">
    <citation type="submission" date="2020-08" db="EMBL/GenBank/DDBJ databases">
        <title>Genomic Encyclopedia of Type Strains, Phase IV (KMG-IV): sequencing the most valuable type-strain genomes for metagenomic binning, comparative biology and taxonomic classification.</title>
        <authorList>
            <person name="Goeker M."/>
        </authorList>
    </citation>
    <scope>NUCLEOTIDE SEQUENCE [LARGE SCALE GENOMIC DNA]</scope>
    <source>
        <strain evidence="1 2">DSM 12251</strain>
    </source>
</reference>
<name>A0A7W7YIC4_9BACT</name>